<dbReference type="Proteomes" id="UP000011713">
    <property type="component" value="Unassembled WGS sequence"/>
</dbReference>
<organism evidence="2 3">
    <name type="scientific">Hyaloperonospora arabidopsidis (strain Emoy2)</name>
    <name type="common">Downy mildew agent</name>
    <name type="synonym">Peronospora arabidopsidis</name>
    <dbReference type="NCBI Taxonomy" id="559515"/>
    <lineage>
        <taxon>Eukaryota</taxon>
        <taxon>Sar</taxon>
        <taxon>Stramenopiles</taxon>
        <taxon>Oomycota</taxon>
        <taxon>Peronosporomycetes</taxon>
        <taxon>Peronosporales</taxon>
        <taxon>Peronosporaceae</taxon>
        <taxon>Hyaloperonospora</taxon>
    </lineage>
</organism>
<dbReference type="VEuPathDB" id="FungiDB:HpaG807356"/>
<dbReference type="EnsemblProtists" id="HpaT807356">
    <property type="protein sequence ID" value="HpaP807356"/>
    <property type="gene ID" value="HpaG807356"/>
</dbReference>
<dbReference type="AlphaFoldDB" id="M4BLS1"/>
<dbReference type="EMBL" id="JH598398">
    <property type="status" value="NOT_ANNOTATED_CDS"/>
    <property type="molecule type" value="Genomic_DNA"/>
</dbReference>
<name>M4BLS1_HYAAE</name>
<protein>
    <submittedName>
        <fullName evidence="2">Uncharacterized protein</fullName>
    </submittedName>
</protein>
<evidence type="ECO:0000313" key="3">
    <source>
        <dbReference type="Proteomes" id="UP000011713"/>
    </source>
</evidence>
<evidence type="ECO:0000313" key="2">
    <source>
        <dbReference type="EnsemblProtists" id="HpaP807356"/>
    </source>
</evidence>
<accession>M4BLS1</accession>
<keyword evidence="3" id="KW-1185">Reference proteome</keyword>
<dbReference type="HOGENOM" id="CLU_2054216_0_0_1"/>
<proteinExistence type="predicted"/>
<dbReference type="InParanoid" id="M4BLS1"/>
<evidence type="ECO:0000256" key="1">
    <source>
        <dbReference type="SAM" id="MobiDB-lite"/>
    </source>
</evidence>
<reference evidence="3" key="1">
    <citation type="journal article" date="2010" name="Science">
        <title>Signatures of adaptation to obligate biotrophy in the Hyaloperonospora arabidopsidis genome.</title>
        <authorList>
            <person name="Baxter L."/>
            <person name="Tripathy S."/>
            <person name="Ishaque N."/>
            <person name="Boot N."/>
            <person name="Cabral A."/>
            <person name="Kemen E."/>
            <person name="Thines M."/>
            <person name="Ah-Fong A."/>
            <person name="Anderson R."/>
            <person name="Badejoko W."/>
            <person name="Bittner-Eddy P."/>
            <person name="Boore J.L."/>
            <person name="Chibucos M.C."/>
            <person name="Coates M."/>
            <person name="Dehal P."/>
            <person name="Delehaunty K."/>
            <person name="Dong S."/>
            <person name="Downton P."/>
            <person name="Dumas B."/>
            <person name="Fabro G."/>
            <person name="Fronick C."/>
            <person name="Fuerstenberg S.I."/>
            <person name="Fulton L."/>
            <person name="Gaulin E."/>
            <person name="Govers F."/>
            <person name="Hughes L."/>
            <person name="Humphray S."/>
            <person name="Jiang R.H."/>
            <person name="Judelson H."/>
            <person name="Kamoun S."/>
            <person name="Kyung K."/>
            <person name="Meijer H."/>
            <person name="Minx P."/>
            <person name="Morris P."/>
            <person name="Nelson J."/>
            <person name="Phuntumart V."/>
            <person name="Qutob D."/>
            <person name="Rehmany A."/>
            <person name="Rougon-Cardoso A."/>
            <person name="Ryden P."/>
            <person name="Torto-Alalibo T."/>
            <person name="Studholme D."/>
            <person name="Wang Y."/>
            <person name="Win J."/>
            <person name="Wood J."/>
            <person name="Clifton S.W."/>
            <person name="Rogers J."/>
            <person name="Van den Ackerveken G."/>
            <person name="Jones J.D."/>
            <person name="McDowell J.M."/>
            <person name="Beynon J."/>
            <person name="Tyler B.M."/>
        </authorList>
    </citation>
    <scope>NUCLEOTIDE SEQUENCE [LARGE SCALE GENOMIC DNA]</scope>
    <source>
        <strain evidence="3">Emoy2</strain>
    </source>
</reference>
<sequence>MGSTVITNPLDEEQEQVLQQRRALSADLRSWRHSQFITNMSLPLSAWRSASIRRWANHWHRGLSARRQLHLKKLKRVGARQLSSMVVLISSADKSDAKGQLGAESRLHHAPDASIAASSH</sequence>
<reference evidence="2" key="2">
    <citation type="submission" date="2015-06" db="UniProtKB">
        <authorList>
            <consortium name="EnsemblProtists"/>
        </authorList>
    </citation>
    <scope>IDENTIFICATION</scope>
    <source>
        <strain evidence="2">Emoy2</strain>
    </source>
</reference>
<feature type="region of interest" description="Disordered" evidence="1">
    <location>
        <begin position="98"/>
        <end position="120"/>
    </location>
</feature>